<sequence>MFHNILQNCVKMAQILAKLRIPINDWKSTLLKFYCPLLQHLPTEEKFSSMIISQTKSICEYRRKLQHFEIKFNPIFGLFESHRLHQ</sequence>
<dbReference type="RefSeq" id="WP_077474057.1">
    <property type="nucleotide sequence ID" value="NZ_MLHK01000031.1"/>
</dbReference>
<dbReference type="EMBL" id="MLHL01000091">
    <property type="protein sequence ID" value="OOF45653.1"/>
    <property type="molecule type" value="Genomic_DNA"/>
</dbReference>
<gene>
    <name evidence="1" type="ORF">BKK51_06280</name>
    <name evidence="2" type="ORF">BKK52_12280</name>
</gene>
<evidence type="ECO:0000313" key="4">
    <source>
        <dbReference type="Proteomes" id="UP000189161"/>
    </source>
</evidence>
<comment type="caution">
    <text evidence="2">The sequence shown here is derived from an EMBL/GenBank/DDBJ whole genome shotgun (WGS) entry which is preliminary data.</text>
</comment>
<protein>
    <submittedName>
        <fullName evidence="2">Uncharacterized protein</fullName>
    </submittedName>
</protein>
<dbReference type="Proteomes" id="UP000188728">
    <property type="component" value="Unassembled WGS sequence"/>
</dbReference>
<evidence type="ECO:0000313" key="2">
    <source>
        <dbReference type="EMBL" id="OOF45653.1"/>
    </source>
</evidence>
<proteinExistence type="predicted"/>
<evidence type="ECO:0000313" key="3">
    <source>
        <dbReference type="Proteomes" id="UP000188728"/>
    </source>
</evidence>
<name>A0A1V3IU01_9PAST</name>
<accession>A0A1V3ITV7</accession>
<dbReference type="Proteomes" id="UP000189161">
    <property type="component" value="Unassembled WGS sequence"/>
</dbReference>
<keyword evidence="4" id="KW-1185">Reference proteome</keyword>
<accession>A0A1V3IU01</accession>
<dbReference type="AlphaFoldDB" id="A0A1V3IU01"/>
<evidence type="ECO:0000313" key="1">
    <source>
        <dbReference type="EMBL" id="OOF45531.1"/>
    </source>
</evidence>
<dbReference type="EMBL" id="MLHK01000031">
    <property type="protein sequence ID" value="OOF45531.1"/>
    <property type="molecule type" value="Genomic_DNA"/>
</dbReference>
<reference evidence="3 4" key="1">
    <citation type="submission" date="2016-10" db="EMBL/GenBank/DDBJ databases">
        <title>Rodentibacter gen. nov. and new species.</title>
        <authorList>
            <person name="Christensen H."/>
        </authorList>
    </citation>
    <scope>NUCLEOTIDE SEQUENCE [LARGE SCALE GENOMIC DNA]</scope>
    <source>
        <strain evidence="1 3">H1983213011</strain>
        <strain evidence="2 4">H1987082031</strain>
    </source>
</reference>
<organism evidence="2 4">
    <name type="scientific">Rodentibacter trehalosifermentans</name>
    <dbReference type="NCBI Taxonomy" id="1908263"/>
    <lineage>
        <taxon>Bacteria</taxon>
        <taxon>Pseudomonadati</taxon>
        <taxon>Pseudomonadota</taxon>
        <taxon>Gammaproteobacteria</taxon>
        <taxon>Pasteurellales</taxon>
        <taxon>Pasteurellaceae</taxon>
        <taxon>Rodentibacter</taxon>
    </lineage>
</organism>